<protein>
    <recommendedName>
        <fullName evidence="1">DUF6968 domain-containing protein</fullName>
    </recommendedName>
</protein>
<dbReference type="AlphaFoldDB" id="A0A4U8W4G7"/>
<dbReference type="InterPro" id="IPR054241">
    <property type="entry name" value="DUF6968"/>
</dbReference>
<reference evidence="2 3" key="1">
    <citation type="submission" date="2019-02" db="EMBL/GenBank/DDBJ databases">
        <authorList>
            <consortium name="Pathogen Informatics"/>
        </authorList>
    </citation>
    <scope>NUCLEOTIDE SEQUENCE [LARGE SCALE GENOMIC DNA]</scope>
    <source>
        <strain evidence="2 3">3012STDY6756504</strain>
    </source>
</reference>
<organism evidence="2 3">
    <name type="scientific">Nocardia cyriacigeorgica</name>
    <dbReference type="NCBI Taxonomy" id="135487"/>
    <lineage>
        <taxon>Bacteria</taxon>
        <taxon>Bacillati</taxon>
        <taxon>Actinomycetota</taxon>
        <taxon>Actinomycetes</taxon>
        <taxon>Mycobacteriales</taxon>
        <taxon>Nocardiaceae</taxon>
        <taxon>Nocardia</taxon>
    </lineage>
</organism>
<sequence>MRMREFLGSPIAVRELTKDGHPVTVEIAQPDELDGGGGYGCSIRITGLPGPARVTTIGGLDSVHALTLALVWADQVLTQEGCLWEGNPHLGFAPGSNQ</sequence>
<dbReference type="EMBL" id="LR215973">
    <property type="protein sequence ID" value="VFA96328.1"/>
    <property type="molecule type" value="Genomic_DNA"/>
</dbReference>
<evidence type="ECO:0000259" key="1">
    <source>
        <dbReference type="Pfam" id="PF22302"/>
    </source>
</evidence>
<dbReference type="Pfam" id="PF22302">
    <property type="entry name" value="DUF6968"/>
    <property type="match status" value="1"/>
</dbReference>
<dbReference type="Proteomes" id="UP000290439">
    <property type="component" value="Chromosome"/>
</dbReference>
<name>A0A4U8W4G7_9NOCA</name>
<accession>A0A4U8W4G7</accession>
<feature type="domain" description="DUF6968" evidence="1">
    <location>
        <begin position="14"/>
        <end position="78"/>
    </location>
</feature>
<evidence type="ECO:0000313" key="3">
    <source>
        <dbReference type="Proteomes" id="UP000290439"/>
    </source>
</evidence>
<dbReference type="RefSeq" id="WP_130915528.1">
    <property type="nucleotide sequence ID" value="NZ_LR215973.1"/>
</dbReference>
<gene>
    <name evidence="2" type="ORF">NCTC10797_00077</name>
</gene>
<evidence type="ECO:0000313" key="2">
    <source>
        <dbReference type="EMBL" id="VFA96328.1"/>
    </source>
</evidence>
<proteinExistence type="predicted"/>